<dbReference type="RefSeq" id="WP_267533870.1">
    <property type="nucleotide sequence ID" value="NZ_JAPNKA010000001.1"/>
</dbReference>
<proteinExistence type="predicted"/>
<comment type="caution">
    <text evidence="2">The sequence shown here is derived from an EMBL/GenBank/DDBJ whole genome shotgun (WGS) entry which is preliminary data.</text>
</comment>
<feature type="region of interest" description="Disordered" evidence="1">
    <location>
        <begin position="940"/>
        <end position="968"/>
    </location>
</feature>
<feature type="compositionally biased region" description="Basic residues" evidence="1">
    <location>
        <begin position="953"/>
        <end position="968"/>
    </location>
</feature>
<accession>A0ABT3ZZT8</accession>
<keyword evidence="3" id="KW-1185">Reference proteome</keyword>
<evidence type="ECO:0000313" key="3">
    <source>
        <dbReference type="Proteomes" id="UP001207654"/>
    </source>
</evidence>
<dbReference type="Proteomes" id="UP001207654">
    <property type="component" value="Unassembled WGS sequence"/>
</dbReference>
<sequence>MDSTQETSHEVGFGAARGPRPEAAALGWFELLPATQQAMEELINWLYAACRPQQVAGAAEPGSNIQGGEVQLATSALVSGDRGFGKTTILLSTAYALHDPKEFSTPRDAGTPVDPREKERCKRLVSKLSEIREHIFWLDPLDMEPLPTHANLLATLLVRVRNALDVGLELKRKERWAPPSLLEEGLNDPYGRIDKLVRDATFMWEDMPVQGKDPRQRAEHQIKAAEIYATFRRDFREAMESVSRRLAERRFGHGSHEKILLVLPIDNVDRSIQHLHLILKLTRMVASHQLWFVLASGRSEFQLFLERSFQMELTSSGQTLLVPKSREDTLAIARRQAAAAMRRVLPPVHRIQIESVSPRRAWDFNAPAPFRDGRPAAKSLSYFLRKLRLPKTGESSHGLKCFADLFEIRDRLLVWDEEGKVKDTTLLEEYGQVLREQGDYTLADSIRLRVFIESLKAKKDARLVNGSKGSEDAAPPVFSYAARLALTLSARTVLDLWQALKAAVEETERHAEEGHRLPGEFSKKGQDAPCESCDEQSVQIAETMLRAAIDESELPGWASEQLLNRIMRHNAQGRICLDLTGRPVQRLKRTILSDVLEWDYDKHKSAHISLLGTELHLRNFQDVLFELRDLDNPSRKALMPPNVAGWFMLLHDMLVLTPDRRVMNRVAAPEEVIPELTVTLHEAVLHPISAERLDARLRFWWLLPSWNTFTDYVIFIAQWKAFLHKVQVLFQNPHWTSAADKTLAADKFSLVMAAWIDNVCSVAGERLGGWDWRRLPEVPEVPEVEEAKKEKEDLSLRRGNALSDYVREVMGHVEELSNKARGTRADYHRLGIANSWLEHCLPVLLGPEFIPPRSRLPFEQELKKPPSESKDYRWWRRLEEPDSEVLLQRRYDLFRSAVARSKAYRVHKRFHARERGPEARPPRDWLPRCCEEWLSLWEETPPKQKGRIQTQTAHRRGRVPTKRKGPRK</sequence>
<dbReference type="EMBL" id="JAPNKA010000001">
    <property type="protein sequence ID" value="MCY1074915.1"/>
    <property type="molecule type" value="Genomic_DNA"/>
</dbReference>
<reference evidence="2 3" key="1">
    <citation type="submission" date="2022-11" db="EMBL/GenBank/DDBJ databases">
        <title>Minimal conservation of predation-associated metabolite biosynthetic gene clusters underscores biosynthetic potential of Myxococcota including descriptions for ten novel species: Archangium lansinium sp. nov., Myxococcus landrumus sp. nov., Nannocystis bai.</title>
        <authorList>
            <person name="Ahearne A."/>
            <person name="Stevens C."/>
            <person name="Phillips K."/>
        </authorList>
    </citation>
    <scope>NUCLEOTIDE SEQUENCE [LARGE SCALE GENOMIC DNA]</scope>
    <source>
        <strain evidence="2 3">MIWBW</strain>
    </source>
</reference>
<name>A0ABT3ZZT8_9BACT</name>
<evidence type="ECO:0000313" key="2">
    <source>
        <dbReference type="EMBL" id="MCY1074915.1"/>
    </source>
</evidence>
<organism evidence="2 3">
    <name type="scientific">Archangium lansingense</name>
    <dbReference type="NCBI Taxonomy" id="2995310"/>
    <lineage>
        <taxon>Bacteria</taxon>
        <taxon>Pseudomonadati</taxon>
        <taxon>Myxococcota</taxon>
        <taxon>Myxococcia</taxon>
        <taxon>Myxococcales</taxon>
        <taxon>Cystobacterineae</taxon>
        <taxon>Archangiaceae</taxon>
        <taxon>Archangium</taxon>
    </lineage>
</organism>
<gene>
    <name evidence="2" type="ORF">OV287_10470</name>
</gene>
<evidence type="ECO:0000256" key="1">
    <source>
        <dbReference type="SAM" id="MobiDB-lite"/>
    </source>
</evidence>
<protein>
    <submittedName>
        <fullName evidence="2">Uncharacterized protein</fullName>
    </submittedName>
</protein>